<keyword evidence="4" id="KW-1185">Reference proteome</keyword>
<evidence type="ECO:0000256" key="1">
    <source>
        <dbReference type="ARBA" id="ARBA00007535"/>
    </source>
</evidence>
<dbReference type="Gene3D" id="2.40.128.330">
    <property type="match status" value="1"/>
</dbReference>
<gene>
    <name evidence="3" type="ORF">IFM89_011884</name>
</gene>
<protein>
    <submittedName>
        <fullName evidence="3">Uncharacterized protein</fullName>
    </submittedName>
</protein>
<name>A0A835M301_9MAGN</name>
<evidence type="ECO:0000313" key="4">
    <source>
        <dbReference type="Proteomes" id="UP000631114"/>
    </source>
</evidence>
<sequence>MASPRFSRSSTSSRSRKTLNHRPSEVPGRDLRILDPILSYPSTVLGREKAIVINLEHIKAIITAHEVLLLNSKDPSVTLFGDELQCRLLHFHHATTTNHESRLSSGDDVDSTNLYYSEERPVRLDHSPSQTSGFPQTQQTEVVVKLDGKNGIENKDGPKLENSYSLLAGEYVKDAS</sequence>
<feature type="compositionally biased region" description="Low complexity" evidence="2">
    <location>
        <begin position="1"/>
        <end position="13"/>
    </location>
</feature>
<dbReference type="InterPro" id="IPR039204">
    <property type="entry name" value="MRS2-like"/>
</dbReference>
<comment type="caution">
    <text evidence="3">The sequence shown here is derived from an EMBL/GenBank/DDBJ whole genome shotgun (WGS) entry which is preliminary data.</text>
</comment>
<dbReference type="PANTHER" id="PTHR13890:SF35">
    <property type="entry name" value="MAGNESIUM TRANSPORTER MRS2-3"/>
    <property type="match status" value="1"/>
</dbReference>
<evidence type="ECO:0000256" key="2">
    <source>
        <dbReference type="SAM" id="MobiDB-lite"/>
    </source>
</evidence>
<dbReference type="Pfam" id="PF22099">
    <property type="entry name" value="MRS2-like"/>
    <property type="match status" value="1"/>
</dbReference>
<dbReference type="GO" id="GO:0015095">
    <property type="term" value="F:magnesium ion transmembrane transporter activity"/>
    <property type="evidence" value="ECO:0007669"/>
    <property type="project" value="UniProtKB-ARBA"/>
</dbReference>
<dbReference type="PANTHER" id="PTHR13890">
    <property type="entry name" value="RNA SPLICING PROTEIN MRS2, MITOCHONDRIAL"/>
    <property type="match status" value="1"/>
</dbReference>
<evidence type="ECO:0000313" key="3">
    <source>
        <dbReference type="EMBL" id="KAF9608846.1"/>
    </source>
</evidence>
<accession>A0A835M301</accession>
<dbReference type="OrthoDB" id="10251508at2759"/>
<dbReference type="Proteomes" id="UP000631114">
    <property type="component" value="Unassembled WGS sequence"/>
</dbReference>
<organism evidence="3 4">
    <name type="scientific">Coptis chinensis</name>
    <dbReference type="NCBI Taxonomy" id="261450"/>
    <lineage>
        <taxon>Eukaryota</taxon>
        <taxon>Viridiplantae</taxon>
        <taxon>Streptophyta</taxon>
        <taxon>Embryophyta</taxon>
        <taxon>Tracheophyta</taxon>
        <taxon>Spermatophyta</taxon>
        <taxon>Magnoliopsida</taxon>
        <taxon>Ranunculales</taxon>
        <taxon>Ranunculaceae</taxon>
        <taxon>Coptidoideae</taxon>
        <taxon>Coptis</taxon>
    </lineage>
</organism>
<reference evidence="3 4" key="1">
    <citation type="submission" date="2020-10" db="EMBL/GenBank/DDBJ databases">
        <title>The Coptis chinensis genome and diversification of protoberbering-type alkaloids.</title>
        <authorList>
            <person name="Wang B."/>
            <person name="Shu S."/>
            <person name="Song C."/>
            <person name="Liu Y."/>
        </authorList>
    </citation>
    <scope>NUCLEOTIDE SEQUENCE [LARGE SCALE GENOMIC DNA]</scope>
    <source>
        <strain evidence="3">HL-2020</strain>
        <tissue evidence="3">Leaf</tissue>
    </source>
</reference>
<feature type="region of interest" description="Disordered" evidence="2">
    <location>
        <begin position="1"/>
        <end position="27"/>
    </location>
</feature>
<dbReference type="AlphaFoldDB" id="A0A835M301"/>
<proteinExistence type="inferred from homology"/>
<comment type="similarity">
    <text evidence="1">Belongs to the CorA metal ion transporter (MIT) (TC 1.A.35.5) family.</text>
</comment>
<dbReference type="EMBL" id="JADFTS010000004">
    <property type="protein sequence ID" value="KAF9608846.1"/>
    <property type="molecule type" value="Genomic_DNA"/>
</dbReference>